<dbReference type="InterPro" id="IPR042102">
    <property type="entry name" value="RNA_pol_Rpb1_3_sf"/>
</dbReference>
<dbReference type="HAMAP" id="MF_00863">
    <property type="entry name" value="RNApol_arch_Rpo1N"/>
    <property type="match status" value="1"/>
</dbReference>
<feature type="binding site" evidence="13">
    <location>
        <position position="432"/>
    </location>
    <ligand>
        <name>Mg(2+)</name>
        <dbReference type="ChEBI" id="CHEBI:18420"/>
    </ligand>
</feature>
<dbReference type="Gene3D" id="1.10.274.100">
    <property type="entry name" value="RNA polymerase Rpb1, domain 3"/>
    <property type="match status" value="1"/>
</dbReference>
<dbReference type="EC" id="2.7.7.6" evidence="13"/>
<keyword evidence="7" id="KW-0862">Zinc</keyword>
<dbReference type="InterPro" id="IPR012758">
    <property type="entry name" value="RPO1N"/>
</dbReference>
<dbReference type="SMART" id="SM00663">
    <property type="entry name" value="RPOLA_N"/>
    <property type="match status" value="1"/>
</dbReference>
<feature type="binding site" evidence="13">
    <location>
        <position position="59"/>
    </location>
    <ligand>
        <name>Zn(2+)</name>
        <dbReference type="ChEBI" id="CHEBI:29105"/>
        <label>1</label>
    </ligand>
</feature>
<keyword evidence="8 13" id="KW-0460">Magnesium</keyword>
<evidence type="ECO:0000256" key="4">
    <source>
        <dbReference type="ARBA" id="ARBA00022679"/>
    </source>
</evidence>
<dbReference type="GO" id="GO:0005737">
    <property type="term" value="C:cytoplasm"/>
    <property type="evidence" value="ECO:0007669"/>
    <property type="project" value="UniProtKB-SubCell"/>
</dbReference>
<feature type="binding site" evidence="13">
    <location>
        <position position="430"/>
    </location>
    <ligand>
        <name>Mg(2+)</name>
        <dbReference type="ChEBI" id="CHEBI:18420"/>
    </ligand>
</feature>
<dbReference type="Gene3D" id="4.10.860.120">
    <property type="entry name" value="RNA polymerase II, clamp domain"/>
    <property type="match status" value="1"/>
</dbReference>
<sequence>MKSIKELDFGVMSAEKLQNIAVKEIDQAEVYDADGYPVEDGVMDPGLGVIDPGMTCQTCGGKIRECKGHFGLITLSRPVVHVLYSKKVRNLLRFTNVHDDGSVSCLLKDEDKSLRKSNRMNEDPETGEEISDIDFEKPYTYYQDGEKITPQEIQEWLSEIPDEMAAKLGVEGCRPEDLVLTHLPVPPVTMRPSITLETGERSEDDITHKLVDVIRINKRLQNNIEIEAPDFIIDDLHELLQYHVATLFYNDMSSVPPARHRSGRSLKSLIERVQGKQGRFRQNLIGKRVNFSARTVITPDPNIGINEVGVPYVIAQKLTVPKKITEDNYDQAMEWIENGPDSHPGANYVFQPDGNRRRLTEENKEEIMEAIEPGQGWKVERHLSDGDTVLFNRQPSLHRMSIMAHKVRVLPHRTFRLNLNVCAPYNADFDGDEMNLHVPQTEEARAEAEELMKVQEHVKSPKMGGPIIGMLQDYVSGLYLLTQEDKELDREKAFNILAEAGEHTRDLPEGDTVSGRDLVSIFIPDDISLTINEGEDNEVVIEDGELVKGILDDDAVSDYGGEIIQQLSIEYGSDMVAEFINRVSRVGAIFLTKRGFSIGLEDLEVSDEATEKIQAEIDDALDETEDLLQEYEQGKMEAITGKTLEQSREIRITKALNGAFTEAGEIITDNFDEDSSAFVMADSGARGSMQSLVAMAGVIGQNSVRDQRIERGYKGRTLSHFKKGELSAKSKGFVSSSILEGLDAQEMFFHQMSQRKALMDKSLRTKTSGYMYRRVSNALQDLKVEYDQSVRNAQGDIIQFRAGEDGIDPGKSDRGKISTNISTNQGE</sequence>
<dbReference type="GO" id="GO:0006351">
    <property type="term" value="P:DNA-templated transcription"/>
    <property type="evidence" value="ECO:0007669"/>
    <property type="project" value="UniProtKB-UniRule"/>
</dbReference>
<evidence type="ECO:0000256" key="14">
    <source>
        <dbReference type="RuleBase" id="RU004279"/>
    </source>
</evidence>
<dbReference type="Gene3D" id="6.20.50.80">
    <property type="match status" value="1"/>
</dbReference>
<comment type="catalytic activity">
    <reaction evidence="11 13 14">
        <text>RNA(n) + a ribonucleoside 5'-triphosphate = RNA(n+1) + diphosphate</text>
        <dbReference type="Rhea" id="RHEA:21248"/>
        <dbReference type="Rhea" id="RHEA-COMP:14527"/>
        <dbReference type="Rhea" id="RHEA-COMP:17342"/>
        <dbReference type="ChEBI" id="CHEBI:33019"/>
        <dbReference type="ChEBI" id="CHEBI:61557"/>
        <dbReference type="ChEBI" id="CHEBI:140395"/>
        <dbReference type="EC" id="2.7.7.6"/>
    </reaction>
</comment>
<dbReference type="Pfam" id="PF04998">
    <property type="entry name" value="RNA_pol_Rpb1_5"/>
    <property type="match status" value="1"/>
</dbReference>
<feature type="compositionally biased region" description="Basic and acidic residues" evidence="16">
    <location>
        <begin position="803"/>
        <end position="816"/>
    </location>
</feature>
<proteinExistence type="inferred from homology"/>
<name>A0A5Q0UIK9_9ARCH</name>
<evidence type="ECO:0000256" key="6">
    <source>
        <dbReference type="ARBA" id="ARBA00022723"/>
    </source>
</evidence>
<dbReference type="Gene3D" id="2.40.40.20">
    <property type="match status" value="1"/>
</dbReference>
<dbReference type="RefSeq" id="WP_153550515.1">
    <property type="nucleotide sequence ID" value="NZ_CP040089.1"/>
</dbReference>
<dbReference type="PANTHER" id="PTHR19376:SF32">
    <property type="entry name" value="DNA-DIRECTED RNA POLYMERASE III SUBUNIT RPC1"/>
    <property type="match status" value="1"/>
</dbReference>
<dbReference type="InterPro" id="IPR007081">
    <property type="entry name" value="RNA_pol_Rpb1_5"/>
</dbReference>
<comment type="similarity">
    <text evidence="1 13 14">Belongs to the RNA polymerase beta' chain family.</text>
</comment>
<evidence type="ECO:0000256" key="16">
    <source>
        <dbReference type="SAM" id="MobiDB-lite"/>
    </source>
</evidence>
<evidence type="ECO:0000256" key="12">
    <source>
        <dbReference type="ARBA" id="ARBA00053389"/>
    </source>
</evidence>
<dbReference type="Pfam" id="PF05000">
    <property type="entry name" value="RNA_pol_Rpb1_4"/>
    <property type="match status" value="1"/>
</dbReference>
<dbReference type="Gene3D" id="3.30.1490.180">
    <property type="entry name" value="RNA polymerase ii"/>
    <property type="match status" value="1"/>
</dbReference>
<dbReference type="InterPro" id="IPR044893">
    <property type="entry name" value="RNA_pol_Rpb1_clamp_domain"/>
</dbReference>
<dbReference type="InterPro" id="IPR038120">
    <property type="entry name" value="Rpb1_funnel_sf"/>
</dbReference>
<comment type="subunit">
    <text evidence="13">Part of the RNA polymerase complex.</text>
</comment>
<comment type="cofactor">
    <cofactor evidence="13">
        <name>Mg(2+)</name>
        <dbReference type="ChEBI" id="CHEBI:18420"/>
    </cofactor>
</comment>
<evidence type="ECO:0000256" key="8">
    <source>
        <dbReference type="ARBA" id="ARBA00022842"/>
    </source>
</evidence>
<evidence type="ECO:0000313" key="18">
    <source>
        <dbReference type="EMBL" id="QGA80775.1"/>
    </source>
</evidence>
<dbReference type="InterPro" id="IPR045867">
    <property type="entry name" value="DNA-dir_RpoC_beta_prime"/>
</dbReference>
<dbReference type="InterPro" id="IPR000722">
    <property type="entry name" value="RNA_pol_asu"/>
</dbReference>
<comment type="function">
    <text evidence="12 13">DNA-dependent RNA polymerase (RNAP) catalyzes the transcription of DNA into RNA using the four ribonucleoside triphosphates as substrates. Forms the clamp head domain.</text>
</comment>
<evidence type="ECO:0000256" key="5">
    <source>
        <dbReference type="ARBA" id="ARBA00022695"/>
    </source>
</evidence>
<feature type="domain" description="RNA polymerase N-terminal" evidence="17">
    <location>
        <begin position="176"/>
        <end position="482"/>
    </location>
</feature>
<dbReference type="InterPro" id="IPR007083">
    <property type="entry name" value="RNA_pol_Rpb1_4"/>
</dbReference>
<keyword evidence="3 13" id="KW-0963">Cytoplasm</keyword>
<keyword evidence="15" id="KW-0175">Coiled coil</keyword>
<dbReference type="SUPFAM" id="SSF64484">
    <property type="entry name" value="beta and beta-prime subunits of DNA dependent RNA-polymerase"/>
    <property type="match status" value="1"/>
</dbReference>
<reference evidence="19" key="1">
    <citation type="submission" date="2019-05" db="EMBL/GenBank/DDBJ databases">
        <title>Candidatus Nanohalobium constans, a novel model system to study the DPANN nano-sized archaea: genomic and physiological characterization of a nanoarchaeon co-cultured with its chitinotrophic host.</title>
        <authorList>
            <person name="La Cono V."/>
            <person name="Arcadi E."/>
            <person name="Crisafi F."/>
            <person name="Denaro R."/>
            <person name="La Spada G."/>
            <person name="Messina E."/>
            <person name="Smedile F."/>
            <person name="Toshchakov S.V."/>
            <person name="Shevchenko M.A."/>
            <person name="Golyshin P.N."/>
            <person name="Golyshina O.V."/>
            <person name="Ferrer M."/>
            <person name="Rohde M."/>
            <person name="Mushegian A."/>
            <person name="Sorokin D.Y."/>
            <person name="Giuliano L."/>
            <person name="Yakimov M.M."/>
        </authorList>
    </citation>
    <scope>NUCLEOTIDE SEQUENCE [LARGE SCALE GENOMIC DNA]</scope>
    <source>
        <strain evidence="19">LC1Nh</strain>
    </source>
</reference>
<dbReference type="Gene3D" id="6.10.250.2940">
    <property type="match status" value="1"/>
</dbReference>
<keyword evidence="5 13" id="KW-0548">Nucleotidyltransferase</keyword>
<evidence type="ECO:0000256" key="11">
    <source>
        <dbReference type="ARBA" id="ARBA00048552"/>
    </source>
</evidence>
<keyword evidence="9 13" id="KW-0238">DNA-binding</keyword>
<dbReference type="Gene3D" id="1.10.132.30">
    <property type="match status" value="1"/>
</dbReference>
<dbReference type="AlphaFoldDB" id="A0A5Q0UIK9"/>
<feature type="coiled-coil region" evidence="15">
    <location>
        <begin position="610"/>
        <end position="637"/>
    </location>
</feature>
<keyword evidence="10 13" id="KW-0804">Transcription</keyword>
<evidence type="ECO:0000256" key="2">
    <source>
        <dbReference type="ARBA" id="ARBA00022478"/>
    </source>
</evidence>
<keyword evidence="6 13" id="KW-0479">Metal-binding</keyword>
<evidence type="ECO:0000256" key="9">
    <source>
        <dbReference type="ARBA" id="ARBA00023125"/>
    </source>
</evidence>
<feature type="region of interest" description="Disordered" evidence="16">
    <location>
        <begin position="803"/>
        <end position="827"/>
    </location>
</feature>
<gene>
    <name evidence="13 18" type="primary">rpoA1</name>
    <name evidence="13" type="synonym">rpo1N</name>
    <name evidence="18" type="ORF">LC1Nh_0892</name>
</gene>
<dbReference type="Proteomes" id="UP000377803">
    <property type="component" value="Chromosome"/>
</dbReference>
<dbReference type="Pfam" id="PF04983">
    <property type="entry name" value="RNA_pol_Rpb1_3"/>
    <property type="match status" value="1"/>
</dbReference>
<keyword evidence="2 13" id="KW-0240">DNA-directed RNA polymerase</keyword>
<evidence type="ECO:0000256" key="15">
    <source>
        <dbReference type="SAM" id="Coils"/>
    </source>
</evidence>
<keyword evidence="4 13" id="KW-0808">Transferase</keyword>
<organism evidence="18 19">
    <name type="scientific">Candidatus Nanohalobium constans</name>
    <dbReference type="NCBI Taxonomy" id="2565781"/>
    <lineage>
        <taxon>Archaea</taxon>
        <taxon>Candidatus Nanohalarchaeota</taxon>
        <taxon>Candidatus Nanohalobia</taxon>
        <taxon>Candidatus Nanohalobiales</taxon>
        <taxon>Candidatus Nanohalobiaceae</taxon>
        <taxon>Candidatus Nanohalobium</taxon>
    </lineage>
</organism>
<evidence type="ECO:0000256" key="10">
    <source>
        <dbReference type="ARBA" id="ARBA00023163"/>
    </source>
</evidence>
<comment type="caution">
    <text evidence="13">Lacks conserved residue(s) required for the propagation of feature annotation.</text>
</comment>
<comment type="function">
    <text evidence="14">DNA-dependent RNA polymerase catalyzes the transcription of DNA into RNA using the four ribonucleoside triphosphates as substrates.</text>
</comment>
<dbReference type="GO" id="GO:0000428">
    <property type="term" value="C:DNA-directed RNA polymerase complex"/>
    <property type="evidence" value="ECO:0007669"/>
    <property type="project" value="UniProtKB-KW"/>
</dbReference>
<feature type="compositionally biased region" description="Polar residues" evidence="16">
    <location>
        <begin position="817"/>
        <end position="827"/>
    </location>
</feature>
<dbReference type="GeneID" id="42365281"/>
<evidence type="ECO:0000256" key="7">
    <source>
        <dbReference type="ARBA" id="ARBA00022833"/>
    </source>
</evidence>
<dbReference type="OrthoDB" id="371812at2157"/>
<dbReference type="InterPro" id="IPR007080">
    <property type="entry name" value="RNA_pol_Rpb1_1"/>
</dbReference>
<dbReference type="GO" id="GO:0000287">
    <property type="term" value="F:magnesium ion binding"/>
    <property type="evidence" value="ECO:0007669"/>
    <property type="project" value="UniProtKB-UniRule"/>
</dbReference>
<dbReference type="InterPro" id="IPR007066">
    <property type="entry name" value="RNA_pol_Rpb1_3"/>
</dbReference>
<evidence type="ECO:0000313" key="19">
    <source>
        <dbReference type="Proteomes" id="UP000377803"/>
    </source>
</evidence>
<comment type="subcellular location">
    <subcellularLocation>
        <location evidence="13">Cytoplasm</location>
    </subcellularLocation>
</comment>
<evidence type="ECO:0000256" key="13">
    <source>
        <dbReference type="HAMAP-Rule" id="MF_00863"/>
    </source>
</evidence>
<dbReference type="KEGG" id="ncon:LC1Nh_0892"/>
<dbReference type="GO" id="GO:0008270">
    <property type="term" value="F:zinc ion binding"/>
    <property type="evidence" value="ECO:0007669"/>
    <property type="project" value="InterPro"/>
</dbReference>
<dbReference type="GO" id="GO:0003899">
    <property type="term" value="F:DNA-directed RNA polymerase activity"/>
    <property type="evidence" value="ECO:0007669"/>
    <property type="project" value="UniProtKB-UniRule"/>
</dbReference>
<feature type="binding site" evidence="13">
    <location>
        <position position="56"/>
    </location>
    <ligand>
        <name>Zn(2+)</name>
        <dbReference type="ChEBI" id="CHEBI:29105"/>
        <label>1</label>
    </ligand>
</feature>
<dbReference type="Pfam" id="PF00623">
    <property type="entry name" value="RNA_pol_Rpb1_2"/>
    <property type="match status" value="1"/>
</dbReference>
<dbReference type="EMBL" id="CP040089">
    <property type="protein sequence ID" value="QGA80775.1"/>
    <property type="molecule type" value="Genomic_DNA"/>
</dbReference>
<dbReference type="FunFam" id="2.40.40.20:FF:000019">
    <property type="entry name" value="DNA-directed RNA polymerase II subunit RPB1"/>
    <property type="match status" value="1"/>
</dbReference>
<protein>
    <recommendedName>
        <fullName evidence="13">DNA-directed RNA polymerase subunit Rpo1N</fullName>
        <ecNumber evidence="13">2.7.7.6</ecNumber>
    </recommendedName>
    <alternativeName>
        <fullName evidence="13">DNA-directed RNA polymerase subunit A'</fullName>
    </alternativeName>
</protein>
<keyword evidence="19" id="KW-1185">Reference proteome</keyword>
<dbReference type="InterPro" id="IPR006592">
    <property type="entry name" value="RNA_pol_N"/>
</dbReference>
<evidence type="ECO:0000256" key="3">
    <source>
        <dbReference type="ARBA" id="ARBA00022490"/>
    </source>
</evidence>
<dbReference type="PANTHER" id="PTHR19376">
    <property type="entry name" value="DNA-DIRECTED RNA POLYMERASE"/>
    <property type="match status" value="1"/>
</dbReference>
<dbReference type="NCBIfam" id="NF006336">
    <property type="entry name" value="PRK08566.1"/>
    <property type="match status" value="1"/>
</dbReference>
<evidence type="ECO:0000256" key="1">
    <source>
        <dbReference type="ARBA" id="ARBA00006460"/>
    </source>
</evidence>
<dbReference type="Pfam" id="PF04997">
    <property type="entry name" value="RNA_pol_Rpb1_1"/>
    <property type="match status" value="2"/>
</dbReference>
<feature type="binding site" evidence="13">
    <location>
        <position position="69"/>
    </location>
    <ligand>
        <name>Zn(2+)</name>
        <dbReference type="ChEBI" id="CHEBI:29105"/>
        <label>1</label>
    </ligand>
</feature>
<evidence type="ECO:0000259" key="17">
    <source>
        <dbReference type="SMART" id="SM00663"/>
    </source>
</evidence>
<feature type="binding site" evidence="13">
    <location>
        <position position="66"/>
    </location>
    <ligand>
        <name>Zn(2+)</name>
        <dbReference type="ChEBI" id="CHEBI:29105"/>
        <label>1</label>
    </ligand>
</feature>
<feature type="binding site" evidence="13">
    <location>
        <position position="428"/>
    </location>
    <ligand>
        <name>Mg(2+)</name>
        <dbReference type="ChEBI" id="CHEBI:18420"/>
    </ligand>
</feature>
<dbReference type="GO" id="GO:0003677">
    <property type="term" value="F:DNA binding"/>
    <property type="evidence" value="ECO:0007669"/>
    <property type="project" value="UniProtKB-UniRule"/>
</dbReference>
<accession>A0A5Q0UIK9</accession>